<protein>
    <submittedName>
        <fullName evidence="3">EOG090X0GKM</fullName>
    </submittedName>
</protein>
<dbReference type="Pfam" id="PF13499">
    <property type="entry name" value="EF-hand_7"/>
    <property type="match status" value="1"/>
</dbReference>
<name>A0A9N6WT98_9CRUS</name>
<dbReference type="GO" id="GO:0016460">
    <property type="term" value="C:myosin II complex"/>
    <property type="evidence" value="ECO:0007669"/>
    <property type="project" value="TreeGrafter"/>
</dbReference>
<evidence type="ECO:0000256" key="1">
    <source>
        <dbReference type="ARBA" id="ARBA00022737"/>
    </source>
</evidence>
<gene>
    <name evidence="3" type="primary">EOG090X0GKM</name>
</gene>
<organism evidence="3">
    <name type="scientific">Lynceus sp. MCZ IZ 141354</name>
    <dbReference type="NCBI Taxonomy" id="1930659"/>
    <lineage>
        <taxon>Eukaryota</taxon>
        <taxon>Metazoa</taxon>
        <taxon>Ecdysozoa</taxon>
        <taxon>Arthropoda</taxon>
        <taxon>Crustacea</taxon>
        <taxon>Branchiopoda</taxon>
        <taxon>Diplostraca</taxon>
        <taxon>Laevicaudata</taxon>
        <taxon>Lynceidae</taxon>
        <taxon>Lynceus</taxon>
    </lineage>
</organism>
<dbReference type="FunFam" id="1.10.238.10:FF:000001">
    <property type="entry name" value="Calmodulin 1"/>
    <property type="match status" value="1"/>
</dbReference>
<evidence type="ECO:0000313" key="3">
    <source>
        <dbReference type="EMBL" id="CAG4645891.1"/>
    </source>
</evidence>
<dbReference type="Gene3D" id="1.10.238.10">
    <property type="entry name" value="EF-hand"/>
    <property type="match status" value="2"/>
</dbReference>
<feature type="domain" description="EF-hand" evidence="2">
    <location>
        <begin position="92"/>
        <end position="127"/>
    </location>
</feature>
<dbReference type="EMBL" id="OC989236">
    <property type="protein sequence ID" value="CAG4645891.1"/>
    <property type="molecule type" value="Genomic_DNA"/>
</dbReference>
<dbReference type="PANTHER" id="PTHR23048">
    <property type="entry name" value="MYOSIN LIGHT CHAIN 1, 3"/>
    <property type="match status" value="1"/>
</dbReference>
<dbReference type="SUPFAM" id="SSF47473">
    <property type="entry name" value="EF-hand"/>
    <property type="match status" value="1"/>
</dbReference>
<dbReference type="InterPro" id="IPR011992">
    <property type="entry name" value="EF-hand-dom_pair"/>
</dbReference>
<dbReference type="InterPro" id="IPR002048">
    <property type="entry name" value="EF_hand_dom"/>
</dbReference>
<sequence>MRALIFPFSTAFFLFLREKKFNFGIFLEFRDCFYLFARSGHIRSVDELSVIMKSLRTSPTQSELRAYLKEKNGKLAFADFLDVMHTHTKKENANKEIRAAFLAADPGRRGLISSKELKHILQGWGDKLSSREVDQIFREANVKPGSMIKYEEFIKTVCSPVPDYYF</sequence>
<accession>A0A9N6WT98</accession>
<dbReference type="AlphaFoldDB" id="A0A9N6WT98"/>
<keyword evidence="1" id="KW-0677">Repeat</keyword>
<evidence type="ECO:0000259" key="2">
    <source>
        <dbReference type="PROSITE" id="PS50222"/>
    </source>
</evidence>
<dbReference type="GO" id="GO:0005509">
    <property type="term" value="F:calcium ion binding"/>
    <property type="evidence" value="ECO:0007669"/>
    <property type="project" value="InterPro"/>
</dbReference>
<reference evidence="3" key="1">
    <citation type="submission" date="2021-04" db="EMBL/GenBank/DDBJ databases">
        <authorList>
            <person name="Cornetti L."/>
        </authorList>
    </citation>
    <scope>NUCLEOTIDE SEQUENCE</scope>
</reference>
<dbReference type="PANTHER" id="PTHR23048:SF0">
    <property type="entry name" value="CALMODULIN LIKE 3"/>
    <property type="match status" value="1"/>
</dbReference>
<proteinExistence type="predicted"/>
<dbReference type="InterPro" id="IPR050230">
    <property type="entry name" value="CALM/Myosin/TropC-like"/>
</dbReference>
<dbReference type="PROSITE" id="PS50222">
    <property type="entry name" value="EF_HAND_2"/>
    <property type="match status" value="1"/>
</dbReference>